<dbReference type="EMBL" id="HACA01017190">
    <property type="protein sequence ID" value="CDW34551.1"/>
    <property type="molecule type" value="Transcribed_RNA"/>
</dbReference>
<protein>
    <submittedName>
        <fullName evidence="1">Uncharacterized protein</fullName>
    </submittedName>
</protein>
<reference evidence="1" key="1">
    <citation type="submission" date="2014-05" db="EMBL/GenBank/DDBJ databases">
        <authorList>
            <person name="Chronopoulou M."/>
        </authorList>
    </citation>
    <scope>NUCLEOTIDE SEQUENCE</scope>
    <source>
        <tissue evidence="1">Whole organism</tissue>
    </source>
</reference>
<dbReference type="AlphaFoldDB" id="A0A0K2UA26"/>
<sequence>MDFSQAVSSPGFLSLFGHRWILTPDCCGSLYRMIGKKNRFGQNTQPLIYYDVNNKSVVEVKHQSYTC</sequence>
<organism evidence="1">
    <name type="scientific">Lepeophtheirus salmonis</name>
    <name type="common">Salmon louse</name>
    <name type="synonym">Caligus salmonis</name>
    <dbReference type="NCBI Taxonomy" id="72036"/>
    <lineage>
        <taxon>Eukaryota</taxon>
        <taxon>Metazoa</taxon>
        <taxon>Ecdysozoa</taxon>
        <taxon>Arthropoda</taxon>
        <taxon>Crustacea</taxon>
        <taxon>Multicrustacea</taxon>
        <taxon>Hexanauplia</taxon>
        <taxon>Copepoda</taxon>
        <taxon>Siphonostomatoida</taxon>
        <taxon>Caligidae</taxon>
        <taxon>Lepeophtheirus</taxon>
    </lineage>
</organism>
<name>A0A0K2UA26_LEPSM</name>
<evidence type="ECO:0000313" key="1">
    <source>
        <dbReference type="EMBL" id="CDW34551.1"/>
    </source>
</evidence>
<feature type="non-terminal residue" evidence="1">
    <location>
        <position position="67"/>
    </location>
</feature>
<proteinExistence type="predicted"/>
<accession>A0A0K2UA26</accession>